<organism evidence="2 3">
    <name type="scientific">Trifolium pratense</name>
    <name type="common">Red clover</name>
    <dbReference type="NCBI Taxonomy" id="57577"/>
    <lineage>
        <taxon>Eukaryota</taxon>
        <taxon>Viridiplantae</taxon>
        <taxon>Streptophyta</taxon>
        <taxon>Embryophyta</taxon>
        <taxon>Tracheophyta</taxon>
        <taxon>Spermatophyta</taxon>
        <taxon>Magnoliopsida</taxon>
        <taxon>eudicotyledons</taxon>
        <taxon>Gunneridae</taxon>
        <taxon>Pentapetalae</taxon>
        <taxon>rosids</taxon>
        <taxon>fabids</taxon>
        <taxon>Fabales</taxon>
        <taxon>Fabaceae</taxon>
        <taxon>Papilionoideae</taxon>
        <taxon>50 kb inversion clade</taxon>
        <taxon>NPAAA clade</taxon>
        <taxon>Hologalegina</taxon>
        <taxon>IRL clade</taxon>
        <taxon>Trifolieae</taxon>
        <taxon>Trifolium</taxon>
    </lineage>
</organism>
<accession>A0A2K3KEZ7</accession>
<name>A0A2K3KEZ7_TRIPR</name>
<comment type="caution">
    <text evidence="2">The sequence shown here is derived from an EMBL/GenBank/DDBJ whole genome shotgun (WGS) entry which is preliminary data.</text>
</comment>
<feature type="compositionally biased region" description="Polar residues" evidence="1">
    <location>
        <begin position="1"/>
        <end position="12"/>
    </location>
</feature>
<reference evidence="2 3" key="1">
    <citation type="journal article" date="2014" name="Am. J. Bot.">
        <title>Genome assembly and annotation for red clover (Trifolium pratense; Fabaceae).</title>
        <authorList>
            <person name="Istvanek J."/>
            <person name="Jaros M."/>
            <person name="Krenek A."/>
            <person name="Repkova J."/>
        </authorList>
    </citation>
    <scope>NUCLEOTIDE SEQUENCE [LARGE SCALE GENOMIC DNA]</scope>
    <source>
        <strain evidence="3">cv. Tatra</strain>
        <tissue evidence="2">Young leaves</tissue>
    </source>
</reference>
<reference evidence="2 3" key="2">
    <citation type="journal article" date="2017" name="Front. Plant Sci.">
        <title>Gene Classification and Mining of Molecular Markers Useful in Red Clover (Trifolium pratense) Breeding.</title>
        <authorList>
            <person name="Istvanek J."/>
            <person name="Dluhosova J."/>
            <person name="Dluhos P."/>
            <person name="Patkova L."/>
            <person name="Nedelnik J."/>
            <person name="Repkova J."/>
        </authorList>
    </citation>
    <scope>NUCLEOTIDE SEQUENCE [LARGE SCALE GENOMIC DNA]</scope>
    <source>
        <strain evidence="3">cv. Tatra</strain>
        <tissue evidence="2">Young leaves</tissue>
    </source>
</reference>
<feature type="non-terminal residue" evidence="2">
    <location>
        <position position="73"/>
    </location>
</feature>
<dbReference type="GO" id="GO:0016757">
    <property type="term" value="F:glycosyltransferase activity"/>
    <property type="evidence" value="ECO:0007669"/>
    <property type="project" value="UniProtKB-KW"/>
</dbReference>
<evidence type="ECO:0000313" key="2">
    <source>
        <dbReference type="EMBL" id="PNX64875.1"/>
    </source>
</evidence>
<dbReference type="Proteomes" id="UP000236291">
    <property type="component" value="Unassembled WGS sequence"/>
</dbReference>
<gene>
    <name evidence="2" type="ORF">L195_g062325</name>
</gene>
<dbReference type="AlphaFoldDB" id="A0A2K3KEZ7"/>
<feature type="compositionally biased region" description="Polar residues" evidence="1">
    <location>
        <begin position="54"/>
        <end position="73"/>
    </location>
</feature>
<dbReference type="EMBL" id="ASHM01171634">
    <property type="protein sequence ID" value="PNX64875.1"/>
    <property type="molecule type" value="Genomic_DNA"/>
</dbReference>
<sequence>MFPLPSSSSQEQYHAHPSMHAPSFASDNHSDSSINVADQPLDFAPRFSRDGDMQMQSTYNHHDSGSSMNNWGA</sequence>
<keyword evidence="2" id="KW-0808">Transferase</keyword>
<evidence type="ECO:0000256" key="1">
    <source>
        <dbReference type="SAM" id="MobiDB-lite"/>
    </source>
</evidence>
<protein>
    <submittedName>
        <fullName evidence="2">UDP-galactose:fucoside alpha-3-galactosyltransferase</fullName>
    </submittedName>
</protein>
<feature type="region of interest" description="Disordered" evidence="1">
    <location>
        <begin position="1"/>
        <end position="73"/>
    </location>
</feature>
<proteinExistence type="predicted"/>
<keyword evidence="2" id="KW-0328">Glycosyltransferase</keyword>
<evidence type="ECO:0000313" key="3">
    <source>
        <dbReference type="Proteomes" id="UP000236291"/>
    </source>
</evidence>
<feature type="compositionally biased region" description="Polar residues" evidence="1">
    <location>
        <begin position="25"/>
        <end position="36"/>
    </location>
</feature>